<dbReference type="Proteomes" id="UP000319557">
    <property type="component" value="Chromosome"/>
</dbReference>
<evidence type="ECO:0000313" key="7">
    <source>
        <dbReference type="Proteomes" id="UP000319557"/>
    </source>
</evidence>
<comment type="subcellular location">
    <subcellularLocation>
        <location evidence="1">Bacterial microcompartment</location>
    </subcellularLocation>
</comment>
<dbReference type="Gene3D" id="3.30.70.1710">
    <property type="match status" value="1"/>
</dbReference>
<dbReference type="PROSITE" id="PS51930">
    <property type="entry name" value="BMC_2"/>
    <property type="match status" value="1"/>
</dbReference>
<dbReference type="AlphaFoldDB" id="A0A517M3M3"/>
<accession>A0A517M3M3</accession>
<keyword evidence="7" id="KW-1185">Reference proteome</keyword>
<reference evidence="6 7" key="1">
    <citation type="submission" date="2019-02" db="EMBL/GenBank/DDBJ databases">
        <title>Deep-cultivation of Planctomycetes and their phenomic and genomic characterization uncovers novel biology.</title>
        <authorList>
            <person name="Wiegand S."/>
            <person name="Jogler M."/>
            <person name="Boedeker C."/>
            <person name="Pinto D."/>
            <person name="Vollmers J."/>
            <person name="Rivas-Marin E."/>
            <person name="Kohn T."/>
            <person name="Peeters S.H."/>
            <person name="Heuer A."/>
            <person name="Rast P."/>
            <person name="Oberbeckmann S."/>
            <person name="Bunk B."/>
            <person name="Jeske O."/>
            <person name="Meyerdierks A."/>
            <person name="Storesund J.E."/>
            <person name="Kallscheuer N."/>
            <person name="Luecker S."/>
            <person name="Lage O.M."/>
            <person name="Pohl T."/>
            <person name="Merkel B.J."/>
            <person name="Hornburger P."/>
            <person name="Mueller R.-W."/>
            <person name="Bruemmer F."/>
            <person name="Labrenz M."/>
            <person name="Spormann A.M."/>
            <person name="Op den Camp H."/>
            <person name="Overmann J."/>
            <person name="Amann R."/>
            <person name="Jetten M.S.M."/>
            <person name="Mascher T."/>
            <person name="Medema M.H."/>
            <person name="Devos D.P."/>
            <person name="Kaster A.-K."/>
            <person name="Ovreas L."/>
            <person name="Rohde M."/>
            <person name="Galperin M.Y."/>
            <person name="Jogler C."/>
        </authorList>
    </citation>
    <scope>NUCLEOTIDE SEQUENCE [LARGE SCALE GENOMIC DNA]</scope>
    <source>
        <strain evidence="6 7">EC9</strain>
    </source>
</reference>
<protein>
    <submittedName>
        <fullName evidence="6">Ethanolamine utilization protein EutM</fullName>
    </submittedName>
</protein>
<organism evidence="6 7">
    <name type="scientific">Rosistilla ulvae</name>
    <dbReference type="NCBI Taxonomy" id="1930277"/>
    <lineage>
        <taxon>Bacteria</taxon>
        <taxon>Pseudomonadati</taxon>
        <taxon>Planctomycetota</taxon>
        <taxon>Planctomycetia</taxon>
        <taxon>Pirellulales</taxon>
        <taxon>Pirellulaceae</taxon>
        <taxon>Rosistilla</taxon>
    </lineage>
</organism>
<dbReference type="Pfam" id="PF00936">
    <property type="entry name" value="BMC"/>
    <property type="match status" value="1"/>
</dbReference>
<dbReference type="PANTHER" id="PTHR33941:SF11">
    <property type="entry name" value="BACTERIAL MICROCOMPARTMENT SHELL PROTEIN PDUJ"/>
    <property type="match status" value="1"/>
</dbReference>
<feature type="domain" description="BMC" evidence="5">
    <location>
        <begin position="62"/>
        <end position="146"/>
    </location>
</feature>
<evidence type="ECO:0000313" key="6">
    <source>
        <dbReference type="EMBL" id="QDS89470.1"/>
    </source>
</evidence>
<dbReference type="SMART" id="SM00877">
    <property type="entry name" value="BMC"/>
    <property type="match status" value="1"/>
</dbReference>
<proteinExistence type="inferred from homology"/>
<dbReference type="EMBL" id="CP036261">
    <property type="protein sequence ID" value="QDS89470.1"/>
    <property type="molecule type" value="Genomic_DNA"/>
</dbReference>
<dbReference type="PANTHER" id="PTHR33941">
    <property type="entry name" value="PROPANEDIOL UTILIZATION PROTEIN PDUA"/>
    <property type="match status" value="1"/>
</dbReference>
<comment type="similarity">
    <text evidence="3">Belongs to the bacterial microcompartments protein family.</text>
</comment>
<keyword evidence="2" id="KW-1283">Bacterial microcompartment</keyword>
<evidence type="ECO:0000256" key="4">
    <source>
        <dbReference type="SAM" id="MobiDB-lite"/>
    </source>
</evidence>
<evidence type="ECO:0000256" key="3">
    <source>
        <dbReference type="PROSITE-ProRule" id="PRU01278"/>
    </source>
</evidence>
<dbReference type="InterPro" id="IPR044872">
    <property type="entry name" value="CcmK/CsoS1_BMC"/>
</dbReference>
<evidence type="ECO:0000256" key="2">
    <source>
        <dbReference type="ARBA" id="ARBA00024446"/>
    </source>
</evidence>
<feature type="region of interest" description="Disordered" evidence="4">
    <location>
        <begin position="1"/>
        <end position="51"/>
    </location>
</feature>
<dbReference type="InterPro" id="IPR037233">
    <property type="entry name" value="CcmK-like_sf"/>
</dbReference>
<name>A0A517M3M3_9BACT</name>
<dbReference type="InterPro" id="IPR050575">
    <property type="entry name" value="BMC_shell"/>
</dbReference>
<dbReference type="KEGG" id="ruv:EC9_36700"/>
<sequence length="148" mass="14941">MAKKKTTSTRTPATESKPAGGTAAKQPARRTTAATTSTAVTKTASATAPSQKTFLENKMNQALGLVETKGLLALIEATDAMAKAANVEITKRIDIGGAFCTTVVTGDVGSVRAAVEAGAAAAAQVGELVGSHVIARPSEGLVEAFINK</sequence>
<gene>
    <name evidence="6" type="primary">eutM</name>
    <name evidence="6" type="ORF">EC9_36700</name>
</gene>
<dbReference type="CDD" id="cd07045">
    <property type="entry name" value="BMC_CcmK_like"/>
    <property type="match status" value="1"/>
</dbReference>
<evidence type="ECO:0000259" key="5">
    <source>
        <dbReference type="PROSITE" id="PS51930"/>
    </source>
</evidence>
<dbReference type="InterPro" id="IPR000249">
    <property type="entry name" value="BMC_dom"/>
</dbReference>
<evidence type="ECO:0000256" key="1">
    <source>
        <dbReference type="ARBA" id="ARBA00024322"/>
    </source>
</evidence>
<feature type="compositionally biased region" description="Low complexity" evidence="4">
    <location>
        <begin position="22"/>
        <end position="49"/>
    </location>
</feature>
<dbReference type="GO" id="GO:0031469">
    <property type="term" value="C:bacterial microcompartment"/>
    <property type="evidence" value="ECO:0007669"/>
    <property type="project" value="UniProtKB-SubCell"/>
</dbReference>
<dbReference type="SUPFAM" id="SSF143414">
    <property type="entry name" value="CcmK-like"/>
    <property type="match status" value="1"/>
</dbReference>